<dbReference type="PANTHER" id="PTHR47534:SF3">
    <property type="entry name" value="ALCOHOL DEHYDROGENASE-LIKE C-TERMINAL DOMAIN-CONTAINING PROTEIN"/>
    <property type="match status" value="1"/>
</dbReference>
<keyword evidence="3" id="KW-1185">Reference proteome</keyword>
<dbReference type="InterPro" id="IPR052228">
    <property type="entry name" value="Sec_Metab_Biosynth_Oxidored"/>
</dbReference>
<dbReference type="InterPro" id="IPR036291">
    <property type="entry name" value="NAD(P)-bd_dom_sf"/>
</dbReference>
<reference evidence="2 3" key="1">
    <citation type="journal article" date="2018" name="IMA Fungus">
        <title>IMA Genome-F 9: Draft genome sequence of Annulohypoxylon stygium, Aspergillus mulundensis, Berkeleyomyces basicola (syn. Thielaviopsis basicola), Ceratocystis smalleyi, two Cercospora beticola strains, Coleophoma cylindrospora, Fusarium fracticaudum, Phialophora cf. hyalina, and Morchella septimelata.</title>
        <authorList>
            <person name="Wingfield B.D."/>
            <person name="Bills G.F."/>
            <person name="Dong Y."/>
            <person name="Huang W."/>
            <person name="Nel W.J."/>
            <person name="Swalarsk-Parry B.S."/>
            <person name="Vaghefi N."/>
            <person name="Wilken P.M."/>
            <person name="An Z."/>
            <person name="de Beer Z.W."/>
            <person name="De Vos L."/>
            <person name="Chen L."/>
            <person name="Duong T.A."/>
            <person name="Gao Y."/>
            <person name="Hammerbacher A."/>
            <person name="Kikkert J.R."/>
            <person name="Li Y."/>
            <person name="Li H."/>
            <person name="Li K."/>
            <person name="Li Q."/>
            <person name="Liu X."/>
            <person name="Ma X."/>
            <person name="Naidoo K."/>
            <person name="Pethybridge S.J."/>
            <person name="Sun J."/>
            <person name="Steenkamp E.T."/>
            <person name="van der Nest M.A."/>
            <person name="van Wyk S."/>
            <person name="Wingfield M.J."/>
            <person name="Xiong C."/>
            <person name="Yue Q."/>
            <person name="Zhang X."/>
        </authorList>
    </citation>
    <scope>NUCLEOTIDE SEQUENCE [LARGE SCALE GENOMIC DNA]</scope>
    <source>
        <strain evidence="2 3">BP5796</strain>
    </source>
</reference>
<dbReference type="EMBL" id="PDLN01000006">
    <property type="protein sequence ID" value="RDW83068.1"/>
    <property type="molecule type" value="Genomic_DNA"/>
</dbReference>
<dbReference type="Pfam" id="PF00106">
    <property type="entry name" value="adh_short"/>
    <property type="match status" value="1"/>
</dbReference>
<dbReference type="Gene3D" id="3.40.50.720">
    <property type="entry name" value="NAD(P)-binding Rossmann-like Domain"/>
    <property type="match status" value="1"/>
</dbReference>
<evidence type="ECO:0000313" key="3">
    <source>
        <dbReference type="Proteomes" id="UP000256328"/>
    </source>
</evidence>
<gene>
    <name evidence="2" type="ORF">BP5796_04559</name>
</gene>
<dbReference type="PANTHER" id="PTHR47534">
    <property type="entry name" value="YALI0E05731P"/>
    <property type="match status" value="1"/>
</dbReference>
<name>A0A3D8SBD5_9HELO</name>
<keyword evidence="1" id="KW-0560">Oxidoreductase</keyword>
<protein>
    <submittedName>
        <fullName evidence="2">Uncharacterized protein</fullName>
    </submittedName>
</protein>
<dbReference type="AlphaFoldDB" id="A0A3D8SBD5"/>
<comment type="caution">
    <text evidence="2">The sequence shown here is derived from an EMBL/GenBank/DDBJ whole genome shotgun (WGS) entry which is preliminary data.</text>
</comment>
<dbReference type="SUPFAM" id="SSF51735">
    <property type="entry name" value="NAD(P)-binding Rossmann-fold domains"/>
    <property type="match status" value="1"/>
</dbReference>
<sequence>MVSLSAVQSSNALIPSTLPSGLVAVFVGGTSGIGETTLKKFAKLSIKPRVYIIGRSQEAGERIEAECRLLNPEGVYIFIKADVSLIRGVDELCEEIKAKETNLNILFLSAGLPILDRRETPEHLHLLAALNYYCRLRIITNLLPLLQRASVLRRVVTVASGGLEGPLDPSDFPALHVPLRAMRGHLTTLITLGLEAVARKAPEVSFVHDFPGTVNTPSMNRVDGFLGVLLRAVIYLLGRWMCVPIEESGDRHLYLATSARYPPSKGESSRDFAVPLGSGVEVARGTTGVAASGVYSVGWDCEGLSPATEKLLAGLREAGLVDEVWRHTEKEFKRITE</sequence>
<organism evidence="2 3">
    <name type="scientific">Coleophoma crateriformis</name>
    <dbReference type="NCBI Taxonomy" id="565419"/>
    <lineage>
        <taxon>Eukaryota</taxon>
        <taxon>Fungi</taxon>
        <taxon>Dikarya</taxon>
        <taxon>Ascomycota</taxon>
        <taxon>Pezizomycotina</taxon>
        <taxon>Leotiomycetes</taxon>
        <taxon>Helotiales</taxon>
        <taxon>Dermateaceae</taxon>
        <taxon>Coleophoma</taxon>
    </lineage>
</organism>
<dbReference type="Proteomes" id="UP000256328">
    <property type="component" value="Unassembled WGS sequence"/>
</dbReference>
<dbReference type="InterPro" id="IPR002347">
    <property type="entry name" value="SDR_fam"/>
</dbReference>
<evidence type="ECO:0000313" key="2">
    <source>
        <dbReference type="EMBL" id="RDW83068.1"/>
    </source>
</evidence>
<dbReference type="GO" id="GO:0016491">
    <property type="term" value="F:oxidoreductase activity"/>
    <property type="evidence" value="ECO:0007669"/>
    <property type="project" value="UniProtKB-KW"/>
</dbReference>
<proteinExistence type="predicted"/>
<evidence type="ECO:0000256" key="1">
    <source>
        <dbReference type="ARBA" id="ARBA00023002"/>
    </source>
</evidence>
<accession>A0A3D8SBD5</accession>
<dbReference type="OrthoDB" id="2898509at2759"/>